<evidence type="ECO:0000313" key="1">
    <source>
        <dbReference type="EMBL" id="TDQ54406.1"/>
    </source>
</evidence>
<accession>A0A4R6VCC0</accession>
<dbReference type="OrthoDB" id="9781481at2"/>
<evidence type="ECO:0000313" key="2">
    <source>
        <dbReference type="Proteomes" id="UP000295281"/>
    </source>
</evidence>
<organism evidence="1 2">
    <name type="scientific">Actinorugispora endophytica</name>
    <dbReference type="NCBI Taxonomy" id="1605990"/>
    <lineage>
        <taxon>Bacteria</taxon>
        <taxon>Bacillati</taxon>
        <taxon>Actinomycetota</taxon>
        <taxon>Actinomycetes</taxon>
        <taxon>Streptosporangiales</taxon>
        <taxon>Nocardiopsidaceae</taxon>
        <taxon>Actinorugispora</taxon>
    </lineage>
</organism>
<sequence length="320" mass="34929">MPERPIHAATRALVKAGFAGDGSLFTPERAVWTAAVADDLRLRFVDPPRLEKESFTETVERKLHGAPTETVQLLGELLFLHLLAPSNVGAPAKKALLSRVLAAAAEPIPVPSGLDSALGDGFANVGRAYVAYRDRQIGWLVRLVQAWKALPPDSRRQALDDPWTFRGIVDSIPVMTAYSQRNALLHLTFPAVFEAIVSRTHKQQIVDAFADEPTERSGDVDRDLLALRHHLEAARGGPVDFYHGDLTARWRPVKEQLPGYAPDLNPVEGVWSVMRGGLANLVPGGIDQLAALIRARLKPMQYRPGVLEGCLAGTGLFLDP</sequence>
<reference evidence="1 2" key="1">
    <citation type="submission" date="2019-03" db="EMBL/GenBank/DDBJ databases">
        <title>Genomic Encyclopedia of Type Strains, Phase IV (KMG-IV): sequencing the most valuable type-strain genomes for metagenomic binning, comparative biology and taxonomic classification.</title>
        <authorList>
            <person name="Goeker M."/>
        </authorList>
    </citation>
    <scope>NUCLEOTIDE SEQUENCE [LARGE SCALE GENOMIC DNA]</scope>
    <source>
        <strain evidence="1 2">DSM 46770</strain>
    </source>
</reference>
<dbReference type="RefSeq" id="WP_133740375.1">
    <property type="nucleotide sequence ID" value="NZ_SNYN01000002.1"/>
</dbReference>
<dbReference type="EMBL" id="SNYN01000002">
    <property type="protein sequence ID" value="TDQ54406.1"/>
    <property type="molecule type" value="Genomic_DNA"/>
</dbReference>
<dbReference type="AlphaFoldDB" id="A0A4R6VCC0"/>
<proteinExistence type="predicted"/>
<dbReference type="Proteomes" id="UP000295281">
    <property type="component" value="Unassembled WGS sequence"/>
</dbReference>
<name>A0A4R6VCC0_9ACTN</name>
<protein>
    <submittedName>
        <fullName evidence="1">Uncharacterized protein</fullName>
    </submittedName>
</protein>
<keyword evidence="2" id="KW-1185">Reference proteome</keyword>
<comment type="caution">
    <text evidence="1">The sequence shown here is derived from an EMBL/GenBank/DDBJ whole genome shotgun (WGS) entry which is preliminary data.</text>
</comment>
<gene>
    <name evidence="1" type="ORF">EV190_102240</name>
</gene>